<evidence type="ECO:0000313" key="4">
    <source>
        <dbReference type="EMBL" id="OAE30456.1"/>
    </source>
</evidence>
<keyword evidence="2" id="KW-0677">Repeat</keyword>
<evidence type="ECO:0000313" key="5">
    <source>
        <dbReference type="Proteomes" id="UP000077202"/>
    </source>
</evidence>
<dbReference type="InterPro" id="IPR029062">
    <property type="entry name" value="Class_I_gatase-like"/>
</dbReference>
<dbReference type="NCBIfam" id="TIGR01383">
    <property type="entry name" value="not_thiJ"/>
    <property type="match status" value="2"/>
</dbReference>
<dbReference type="PANTHER" id="PTHR48094:SF12">
    <property type="entry name" value="PARKINSON DISEASE PROTEIN 7 HOMOLOG"/>
    <property type="match status" value="1"/>
</dbReference>
<dbReference type="Gene3D" id="3.40.50.880">
    <property type="match status" value="2"/>
</dbReference>
<feature type="domain" description="DJ-1/PfpI" evidence="3">
    <location>
        <begin position="93"/>
        <end position="266"/>
    </location>
</feature>
<comment type="similarity">
    <text evidence="1">Belongs to the peptidase C56 family.</text>
</comment>
<dbReference type="GO" id="GO:0005737">
    <property type="term" value="C:cytoplasm"/>
    <property type="evidence" value="ECO:0007669"/>
    <property type="project" value="UniProtKB-ARBA"/>
</dbReference>
<dbReference type="InterPro" id="IPR050325">
    <property type="entry name" value="Prot/Nucl_acid_deglycase"/>
</dbReference>
<dbReference type="SUPFAM" id="SSF52317">
    <property type="entry name" value="Class I glutamine amidotransferase-like"/>
    <property type="match status" value="2"/>
</dbReference>
<dbReference type="PANTHER" id="PTHR48094">
    <property type="entry name" value="PROTEIN/NUCLEIC ACID DEGLYCASE DJ-1-RELATED"/>
    <property type="match status" value="1"/>
</dbReference>
<evidence type="ECO:0000259" key="3">
    <source>
        <dbReference type="Pfam" id="PF01965"/>
    </source>
</evidence>
<dbReference type="GO" id="GO:1903189">
    <property type="term" value="P:glyoxal metabolic process"/>
    <property type="evidence" value="ECO:0007669"/>
    <property type="project" value="TreeGrafter"/>
</dbReference>
<dbReference type="Pfam" id="PF01965">
    <property type="entry name" value="DJ-1_PfpI"/>
    <property type="match status" value="2"/>
</dbReference>
<dbReference type="AlphaFoldDB" id="A0A176WE96"/>
<evidence type="ECO:0000256" key="1">
    <source>
        <dbReference type="ARBA" id="ARBA00008542"/>
    </source>
</evidence>
<comment type="caution">
    <text evidence="4">The sequence shown here is derived from an EMBL/GenBank/DDBJ whole genome shotgun (WGS) entry which is preliminary data.</text>
</comment>
<accession>A0A176WE96</accession>
<reference evidence="4" key="1">
    <citation type="submission" date="2016-03" db="EMBL/GenBank/DDBJ databases">
        <title>Mechanisms controlling the formation of the plant cell surface in tip-growing cells are functionally conserved among land plants.</title>
        <authorList>
            <person name="Honkanen S."/>
            <person name="Jones V.A."/>
            <person name="Morieri G."/>
            <person name="Champion C."/>
            <person name="Hetherington A.J."/>
            <person name="Kelly S."/>
            <person name="Saint-Marcoux D."/>
            <person name="Proust H."/>
            <person name="Prescott H."/>
            <person name="Dolan L."/>
        </authorList>
    </citation>
    <scope>NUCLEOTIDE SEQUENCE [LARGE SCALE GENOMIC DNA]</scope>
    <source>
        <tissue evidence="4">Whole gametophyte</tissue>
    </source>
</reference>
<sequence length="500" mass="53631">MAVKQMMHVLTCTGIADSPIAPTIFVQSRFPQISGTSLKSPLFVNPVLGKCGGFTGTEERFRLKGKNFQFFSLSSSSSSPSPITSMAVLTDPKQVLVPIANDTEEMEAVIVADVLRRAGADVTIASVESELQILASRKVNLVADTHIASCESHQYDLIVLPGGMPGAERLRDTPALQKLVQAQAEQKRLFAAVCAAPAVALQTWGLLDGLKAPAFCVFNQATCHPSFSEKLANQEATGSTVVQDGQATTSRGPGTCFEFALSLVEQLYGKEKMDEISKPLMIRPEKVKPSAEEYNSLEWKGRDASKAFRVLVPVADGVEEMEAVIIIDVLRRAGFDVVVASVEKKLEIVASRKVKIVADALLEDVETLEFNAIILPGGMPGAERLCNCDTLTRVLRKQVDSKGIFGAICASPAVVLEPKGFLKGKKATSFPSFSKALPDQSAVDARVVIDGLLVTSRGPGTAMEFALAIVEKVLGFEKASSLADAMVLPYTKISVKQMCH</sequence>
<dbReference type="FunFam" id="3.40.50.880:FF:000015">
    <property type="entry name" value="Protein DJ-1 homolog C"/>
    <property type="match status" value="2"/>
</dbReference>
<name>A0A176WE96_MARPO</name>
<dbReference type="EMBL" id="LVLJ01001331">
    <property type="protein sequence ID" value="OAE30456.1"/>
    <property type="molecule type" value="Genomic_DNA"/>
</dbReference>
<organism evidence="4 5">
    <name type="scientific">Marchantia polymorpha subsp. ruderalis</name>
    <dbReference type="NCBI Taxonomy" id="1480154"/>
    <lineage>
        <taxon>Eukaryota</taxon>
        <taxon>Viridiplantae</taxon>
        <taxon>Streptophyta</taxon>
        <taxon>Embryophyta</taxon>
        <taxon>Marchantiophyta</taxon>
        <taxon>Marchantiopsida</taxon>
        <taxon>Marchantiidae</taxon>
        <taxon>Marchantiales</taxon>
        <taxon>Marchantiaceae</taxon>
        <taxon>Marchantia</taxon>
    </lineage>
</organism>
<feature type="domain" description="DJ-1/PfpI" evidence="3">
    <location>
        <begin position="309"/>
        <end position="471"/>
    </location>
</feature>
<evidence type="ECO:0000256" key="2">
    <source>
        <dbReference type="ARBA" id="ARBA00022737"/>
    </source>
</evidence>
<dbReference type="CDD" id="cd03135">
    <property type="entry name" value="GATase1_DJ-1"/>
    <property type="match status" value="2"/>
</dbReference>
<dbReference type="InterPro" id="IPR002818">
    <property type="entry name" value="DJ-1/PfpI"/>
</dbReference>
<keyword evidence="5" id="KW-1185">Reference proteome</keyword>
<dbReference type="Proteomes" id="UP000077202">
    <property type="component" value="Unassembled WGS sequence"/>
</dbReference>
<proteinExistence type="inferred from homology"/>
<protein>
    <recommendedName>
        <fullName evidence="3">DJ-1/PfpI domain-containing protein</fullName>
    </recommendedName>
</protein>
<gene>
    <name evidence="4" type="ORF">AXG93_2121s1300</name>
</gene>
<dbReference type="InterPro" id="IPR006287">
    <property type="entry name" value="DJ-1"/>
</dbReference>